<gene>
    <name evidence="1" type="ORF">ADL15_02715</name>
</gene>
<sequence>MIMADPPCTGHFASQWSHDWTGEMFKDALGLAIKNLRRPRRAVIIDNGKDQMMSAHELTVLTEADLAEDPPDVCAMINDTVVEVCGEAVLCVENPECRRARRRGFATPPGSRIYQGDVVTIFTQHFQDRPDNHGFVALSWLP</sequence>
<reference evidence="1 2" key="1">
    <citation type="submission" date="2015-10" db="EMBL/GenBank/DDBJ databases">
        <authorList>
            <person name="Gilbert D.G."/>
        </authorList>
    </citation>
    <scope>NUCLEOTIDE SEQUENCE [LARGE SCALE GENOMIC DNA]</scope>
    <source>
        <strain evidence="1 2">NRRL B-16712</strain>
    </source>
</reference>
<protein>
    <submittedName>
        <fullName evidence="1">Uncharacterized protein</fullName>
    </submittedName>
</protein>
<proteinExistence type="predicted"/>
<evidence type="ECO:0000313" key="2">
    <source>
        <dbReference type="Proteomes" id="UP000053244"/>
    </source>
</evidence>
<evidence type="ECO:0000313" key="1">
    <source>
        <dbReference type="EMBL" id="KUL42005.1"/>
    </source>
</evidence>
<accession>A0A0X3VB88</accession>
<name>A0A0X3VB88_9ACTN</name>
<dbReference type="EMBL" id="LLZH01000007">
    <property type="protein sequence ID" value="KUL42005.1"/>
    <property type="molecule type" value="Genomic_DNA"/>
</dbReference>
<dbReference type="AlphaFoldDB" id="A0A0X3VB88"/>
<dbReference type="Proteomes" id="UP000053244">
    <property type="component" value="Unassembled WGS sequence"/>
</dbReference>
<comment type="caution">
    <text evidence="1">The sequence shown here is derived from an EMBL/GenBank/DDBJ whole genome shotgun (WGS) entry which is preliminary data.</text>
</comment>
<keyword evidence="2" id="KW-1185">Reference proteome</keyword>
<organism evidence="1 2">
    <name type="scientific">Actinoplanes awajinensis subsp. mycoplanecinus</name>
    <dbReference type="NCBI Taxonomy" id="135947"/>
    <lineage>
        <taxon>Bacteria</taxon>
        <taxon>Bacillati</taxon>
        <taxon>Actinomycetota</taxon>
        <taxon>Actinomycetes</taxon>
        <taxon>Micromonosporales</taxon>
        <taxon>Micromonosporaceae</taxon>
        <taxon>Actinoplanes</taxon>
    </lineage>
</organism>